<dbReference type="Proteomes" id="UP000001064">
    <property type="component" value="Unassembled WGS sequence"/>
</dbReference>
<dbReference type="RefSeq" id="XP_003288577.1">
    <property type="nucleotide sequence ID" value="XM_003288529.1"/>
</dbReference>
<sequence length="61" mass="6841">MDPRSTGVSVNAWSCVTSRGVGYMTFIDGNTDSETYIDNLYQSILKRIQQIIANRGGFTKY</sequence>
<organism evidence="1 2">
    <name type="scientific">Dictyostelium purpureum</name>
    <name type="common">Slime mold</name>
    <dbReference type="NCBI Taxonomy" id="5786"/>
    <lineage>
        <taxon>Eukaryota</taxon>
        <taxon>Amoebozoa</taxon>
        <taxon>Evosea</taxon>
        <taxon>Eumycetozoa</taxon>
        <taxon>Dictyostelia</taxon>
        <taxon>Dictyosteliales</taxon>
        <taxon>Dictyosteliaceae</taxon>
        <taxon>Dictyostelium</taxon>
    </lineage>
</organism>
<keyword evidence="2" id="KW-1185">Reference proteome</keyword>
<proteinExistence type="predicted"/>
<evidence type="ECO:0000313" key="2">
    <source>
        <dbReference type="Proteomes" id="UP000001064"/>
    </source>
</evidence>
<protein>
    <submittedName>
        <fullName evidence="1">Uncharacterized protein</fullName>
    </submittedName>
</protein>
<name>F0ZME3_DICPU</name>
<accession>F0ZME3</accession>
<dbReference type="EMBL" id="GL871079">
    <property type="protein sequence ID" value="EGC34885.1"/>
    <property type="molecule type" value="Genomic_DNA"/>
</dbReference>
<evidence type="ECO:0000313" key="1">
    <source>
        <dbReference type="EMBL" id="EGC34885.1"/>
    </source>
</evidence>
<dbReference type="InParanoid" id="F0ZME3"/>
<gene>
    <name evidence="1" type="ORF">DICPUDRAFT_152837</name>
</gene>
<reference evidence="2" key="1">
    <citation type="journal article" date="2011" name="Genome Biol.">
        <title>Comparative genomics of the social amoebae Dictyostelium discoideum and Dictyostelium purpureum.</title>
        <authorList>
            <consortium name="US DOE Joint Genome Institute (JGI-PGF)"/>
            <person name="Sucgang R."/>
            <person name="Kuo A."/>
            <person name="Tian X."/>
            <person name="Salerno W."/>
            <person name="Parikh A."/>
            <person name="Feasley C.L."/>
            <person name="Dalin E."/>
            <person name="Tu H."/>
            <person name="Huang E."/>
            <person name="Barry K."/>
            <person name="Lindquist E."/>
            <person name="Shapiro H."/>
            <person name="Bruce D."/>
            <person name="Schmutz J."/>
            <person name="Salamov A."/>
            <person name="Fey P."/>
            <person name="Gaudet P."/>
            <person name="Anjard C."/>
            <person name="Babu M.M."/>
            <person name="Basu S."/>
            <person name="Bushmanova Y."/>
            <person name="van der Wel H."/>
            <person name="Katoh-Kurasawa M."/>
            <person name="Dinh C."/>
            <person name="Coutinho P.M."/>
            <person name="Saito T."/>
            <person name="Elias M."/>
            <person name="Schaap P."/>
            <person name="Kay R.R."/>
            <person name="Henrissat B."/>
            <person name="Eichinger L."/>
            <person name="Rivero F."/>
            <person name="Putnam N.H."/>
            <person name="West C.M."/>
            <person name="Loomis W.F."/>
            <person name="Chisholm R.L."/>
            <person name="Shaulsky G."/>
            <person name="Strassmann J.E."/>
            <person name="Queller D.C."/>
            <person name="Kuspa A."/>
            <person name="Grigoriev I.V."/>
        </authorList>
    </citation>
    <scope>NUCLEOTIDE SEQUENCE [LARGE SCALE GENOMIC DNA]</scope>
    <source>
        <strain evidence="2">QSDP1</strain>
    </source>
</reference>
<dbReference type="VEuPathDB" id="AmoebaDB:DICPUDRAFT_152837"/>
<dbReference type="KEGG" id="dpp:DICPUDRAFT_152837"/>
<dbReference type="AlphaFoldDB" id="F0ZME3"/>
<dbReference type="GeneID" id="10501995"/>